<evidence type="ECO:0000259" key="6">
    <source>
        <dbReference type="Pfam" id="PF08281"/>
    </source>
</evidence>
<evidence type="ECO:0000256" key="2">
    <source>
        <dbReference type="ARBA" id="ARBA00023015"/>
    </source>
</evidence>
<evidence type="ECO:0000313" key="8">
    <source>
        <dbReference type="Proteomes" id="UP000501727"/>
    </source>
</evidence>
<sequence>MTPETLHRATLARLVRQAGSSDETTRAAAASDADASFRALVAAAGEGCALAITLYYGEGYSTAEIAELLDTTAENVRQRLSRGRKRIARALGCDPRGVAADEEPDGPRRISERGYRPRALAETDAPLMQAANPA</sequence>
<dbReference type="Pfam" id="PF08281">
    <property type="entry name" value="Sigma70_r4_2"/>
    <property type="match status" value="1"/>
</dbReference>
<dbReference type="Gene3D" id="1.10.10.10">
    <property type="entry name" value="Winged helix-like DNA-binding domain superfamily/Winged helix DNA-binding domain"/>
    <property type="match status" value="1"/>
</dbReference>
<dbReference type="GO" id="GO:0006352">
    <property type="term" value="P:DNA-templated transcription initiation"/>
    <property type="evidence" value="ECO:0007669"/>
    <property type="project" value="InterPro"/>
</dbReference>
<dbReference type="InterPro" id="IPR013249">
    <property type="entry name" value="RNA_pol_sigma70_r4_t2"/>
</dbReference>
<dbReference type="InterPro" id="IPR013324">
    <property type="entry name" value="RNA_pol_sigma_r3/r4-like"/>
</dbReference>
<keyword evidence="8" id="KW-1185">Reference proteome</keyword>
<feature type="region of interest" description="Disordered" evidence="5">
    <location>
        <begin position="97"/>
        <end position="134"/>
    </location>
</feature>
<accession>A0A6F8SL53</accession>
<evidence type="ECO:0000256" key="3">
    <source>
        <dbReference type="ARBA" id="ARBA00023082"/>
    </source>
</evidence>
<proteinExistence type="inferred from homology"/>
<dbReference type="SUPFAM" id="SSF88659">
    <property type="entry name" value="Sigma3 and sigma4 domains of RNA polymerase sigma factors"/>
    <property type="match status" value="1"/>
</dbReference>
<evidence type="ECO:0000256" key="5">
    <source>
        <dbReference type="SAM" id="MobiDB-lite"/>
    </source>
</evidence>
<protein>
    <recommendedName>
        <fullName evidence="6">RNA polymerase sigma factor 70 region 4 type 2 domain-containing protein</fullName>
    </recommendedName>
</protein>
<name>A0A6F8SL53_9ACTN</name>
<reference evidence="8" key="2">
    <citation type="submission" date="2020-03" db="EMBL/GenBank/DDBJ databases">
        <title>Complete Genome Sequence of Adlercreutzia sp. strain 8CFCBH1 Producing Equol, Isolated from Healthy Japanese Feces.</title>
        <authorList>
            <person name="Ogata Y."/>
            <person name="Sakamoto M."/>
            <person name="Ohkuma M."/>
            <person name="Hattori M."/>
            <person name="Suda W."/>
        </authorList>
    </citation>
    <scope>NUCLEOTIDE SEQUENCE [LARGE SCALE GENOMIC DNA]</scope>
    <source>
        <strain evidence="8">8CFCBH1</strain>
    </source>
</reference>
<dbReference type="GO" id="GO:0003677">
    <property type="term" value="F:DNA binding"/>
    <property type="evidence" value="ECO:0007669"/>
    <property type="project" value="InterPro"/>
</dbReference>
<dbReference type="EMBL" id="AP022829">
    <property type="protein sequence ID" value="BCA88524.1"/>
    <property type="molecule type" value="Genomic_DNA"/>
</dbReference>
<keyword evidence="4" id="KW-0804">Transcription</keyword>
<evidence type="ECO:0000256" key="4">
    <source>
        <dbReference type="ARBA" id="ARBA00023163"/>
    </source>
</evidence>
<keyword evidence="3" id="KW-0731">Sigma factor</keyword>
<organism evidence="7 8">
    <name type="scientific">Adlercreutzia hattorii</name>
    <dbReference type="NCBI Taxonomy" id="2707299"/>
    <lineage>
        <taxon>Bacteria</taxon>
        <taxon>Bacillati</taxon>
        <taxon>Actinomycetota</taxon>
        <taxon>Coriobacteriia</taxon>
        <taxon>Eggerthellales</taxon>
        <taxon>Eggerthellaceae</taxon>
        <taxon>Adlercreutzia</taxon>
    </lineage>
</organism>
<evidence type="ECO:0000313" key="7">
    <source>
        <dbReference type="EMBL" id="BCA88524.1"/>
    </source>
</evidence>
<dbReference type="CDD" id="cd06171">
    <property type="entry name" value="Sigma70_r4"/>
    <property type="match status" value="1"/>
</dbReference>
<evidence type="ECO:0000256" key="1">
    <source>
        <dbReference type="ARBA" id="ARBA00010641"/>
    </source>
</evidence>
<dbReference type="Proteomes" id="UP000501727">
    <property type="component" value="Chromosome"/>
</dbReference>
<feature type="compositionally biased region" description="Basic and acidic residues" evidence="5">
    <location>
        <begin position="105"/>
        <end position="121"/>
    </location>
</feature>
<dbReference type="KEGG" id="ahat:ADCFC_11430"/>
<comment type="similarity">
    <text evidence="1">Belongs to the sigma-70 factor family. ECF subfamily.</text>
</comment>
<dbReference type="RefSeq" id="WP_173112728.1">
    <property type="nucleotide sequence ID" value="NZ_AP022829.1"/>
</dbReference>
<feature type="domain" description="RNA polymerase sigma factor 70 region 4 type 2" evidence="6">
    <location>
        <begin position="51"/>
        <end position="87"/>
    </location>
</feature>
<keyword evidence="2" id="KW-0805">Transcription regulation</keyword>
<dbReference type="AlphaFoldDB" id="A0A6F8SL53"/>
<gene>
    <name evidence="7" type="ORF">ADCFC_10220</name>
</gene>
<dbReference type="InterPro" id="IPR036388">
    <property type="entry name" value="WH-like_DNA-bd_sf"/>
</dbReference>
<reference evidence="8" key="1">
    <citation type="journal article" date="2020" name="Microbiol. Resour. Announc.">
        <title>Complete Genome Sequence of Adlercreutzia sp. Strain 8CFCBH1, a Potent Producer of Equol, Isolated from Healthy Japanese Feces.</title>
        <authorList>
            <person name="Ogata Y."/>
            <person name="Sakamoto M."/>
            <person name="Ohkuma M."/>
            <person name="Hattori M."/>
            <person name="Suda W."/>
        </authorList>
    </citation>
    <scope>NUCLEOTIDE SEQUENCE [LARGE SCALE GENOMIC DNA]</scope>
    <source>
        <strain evidence="8">8CFCBH1</strain>
    </source>
</reference>
<dbReference type="GO" id="GO:0016987">
    <property type="term" value="F:sigma factor activity"/>
    <property type="evidence" value="ECO:0007669"/>
    <property type="project" value="UniProtKB-KW"/>
</dbReference>